<organism evidence="3">
    <name type="scientific">Medioppia subpectinata</name>
    <dbReference type="NCBI Taxonomy" id="1979941"/>
    <lineage>
        <taxon>Eukaryota</taxon>
        <taxon>Metazoa</taxon>
        <taxon>Ecdysozoa</taxon>
        <taxon>Arthropoda</taxon>
        <taxon>Chelicerata</taxon>
        <taxon>Arachnida</taxon>
        <taxon>Acari</taxon>
        <taxon>Acariformes</taxon>
        <taxon>Sarcoptiformes</taxon>
        <taxon>Oribatida</taxon>
        <taxon>Brachypylina</taxon>
        <taxon>Oppioidea</taxon>
        <taxon>Oppiidae</taxon>
        <taxon>Medioppia</taxon>
    </lineage>
</organism>
<accession>A0A7R9QE06</accession>
<feature type="non-terminal residue" evidence="3">
    <location>
        <position position="178"/>
    </location>
</feature>
<gene>
    <name evidence="3" type="ORF">OSB1V03_LOCUS18344</name>
</gene>
<evidence type="ECO:0000313" key="4">
    <source>
        <dbReference type="Proteomes" id="UP000759131"/>
    </source>
</evidence>
<dbReference type="EMBL" id="CAJPIZ010024113">
    <property type="protein sequence ID" value="CAG2118392.1"/>
    <property type="molecule type" value="Genomic_DNA"/>
</dbReference>
<evidence type="ECO:0000313" key="3">
    <source>
        <dbReference type="EMBL" id="CAD7640733.1"/>
    </source>
</evidence>
<feature type="non-terminal residue" evidence="3">
    <location>
        <position position="1"/>
    </location>
</feature>
<feature type="domain" description="Anoctamin dimerisation" evidence="2">
    <location>
        <begin position="40"/>
        <end position="177"/>
    </location>
</feature>
<dbReference type="InterPro" id="IPR032394">
    <property type="entry name" value="Anoct_dimer"/>
</dbReference>
<name>A0A7R9QE06_9ACAR</name>
<dbReference type="Proteomes" id="UP000759131">
    <property type="component" value="Unassembled WGS sequence"/>
</dbReference>
<dbReference type="Pfam" id="PF16178">
    <property type="entry name" value="Anoct_dimer"/>
    <property type="match status" value="1"/>
</dbReference>
<dbReference type="AlphaFoldDB" id="A0A7R9QE06"/>
<evidence type="ECO:0000259" key="2">
    <source>
        <dbReference type="Pfam" id="PF16178"/>
    </source>
</evidence>
<dbReference type="OrthoDB" id="296386at2759"/>
<reference evidence="3" key="1">
    <citation type="submission" date="2020-11" db="EMBL/GenBank/DDBJ databases">
        <authorList>
            <person name="Tran Van P."/>
        </authorList>
    </citation>
    <scope>NUCLEOTIDE SEQUENCE</scope>
</reference>
<dbReference type="EMBL" id="OC878688">
    <property type="protein sequence ID" value="CAD7640733.1"/>
    <property type="molecule type" value="Genomic_DNA"/>
</dbReference>
<protein>
    <recommendedName>
        <fullName evidence="2">Anoctamin dimerisation domain-containing protein</fullName>
    </recommendedName>
</protein>
<proteinExistence type="predicted"/>
<evidence type="ECO:0000256" key="1">
    <source>
        <dbReference type="SAM" id="MobiDB-lite"/>
    </source>
</evidence>
<sequence>QQKAGNESSDSDNNETTVRHKRSQSPDDLIDNDDENCVTFRDGKRQIDHILVYEEWTQARNGRSDKYRDKYIANLRTLGVEMEENVVPVRPAPGDSTGPGDRFLHFVKLYVPFPVMCTYAEQLSLRAPLQGLANPSENWSDSVFNALRIRNPMYEYVPNKPLDYYTCAFKKNKLDKFL</sequence>
<keyword evidence="4" id="KW-1185">Reference proteome</keyword>
<feature type="region of interest" description="Disordered" evidence="1">
    <location>
        <begin position="1"/>
        <end position="34"/>
    </location>
</feature>
<dbReference type="GO" id="GO:0046983">
    <property type="term" value="F:protein dimerization activity"/>
    <property type="evidence" value="ECO:0007669"/>
    <property type="project" value="InterPro"/>
</dbReference>